<dbReference type="PRINTS" id="PR01301">
    <property type="entry name" value="RGSPROTEIN"/>
</dbReference>
<gene>
    <name evidence="3" type="primary">Cnig_chr_V.g21790</name>
    <name evidence="3" type="ORF">B9Z55_021790</name>
</gene>
<dbReference type="GO" id="GO:0005737">
    <property type="term" value="C:cytoplasm"/>
    <property type="evidence" value="ECO:0007669"/>
    <property type="project" value="TreeGrafter"/>
</dbReference>
<sequence>MVSFLCFCRSSAAVTPFEPLTAEAVREWAVNFDNLLNSKRGQKEFLSYLKKEHSECNFLFWQSVEKLKAESNQGTVKEMVHTIYHDFLAAEAVMQININATNQGIAREALGNPTPHAFDPVQQEIYGLMKRDSYGRYIRSDSYKELLASFEPEGTNSVTN</sequence>
<proteinExistence type="predicted"/>
<protein>
    <recommendedName>
        <fullName evidence="2">RGS domain-containing protein</fullName>
    </recommendedName>
</protein>
<keyword evidence="1" id="KW-0734">Signal transduction inhibitor</keyword>
<dbReference type="Gene3D" id="1.10.167.10">
    <property type="entry name" value="Regulator of G-protein Signalling 4, domain 2"/>
    <property type="match status" value="1"/>
</dbReference>
<dbReference type="GO" id="GO:0008277">
    <property type="term" value="P:regulation of G protein-coupled receptor signaling pathway"/>
    <property type="evidence" value="ECO:0007669"/>
    <property type="project" value="InterPro"/>
</dbReference>
<dbReference type="InterPro" id="IPR047016">
    <property type="entry name" value="RGS6/7/9/11"/>
</dbReference>
<accession>A0A2G5TTG4</accession>
<dbReference type="InterPro" id="IPR044926">
    <property type="entry name" value="RGS_subdomain_2"/>
</dbReference>
<dbReference type="GO" id="GO:0005096">
    <property type="term" value="F:GTPase activator activity"/>
    <property type="evidence" value="ECO:0007669"/>
    <property type="project" value="TreeGrafter"/>
</dbReference>
<dbReference type="SUPFAM" id="SSF48097">
    <property type="entry name" value="Regulator of G-protein signaling, RGS"/>
    <property type="match status" value="1"/>
</dbReference>
<dbReference type="GO" id="GO:0005886">
    <property type="term" value="C:plasma membrane"/>
    <property type="evidence" value="ECO:0007669"/>
    <property type="project" value="TreeGrafter"/>
</dbReference>
<dbReference type="PROSITE" id="PS50132">
    <property type="entry name" value="RGS"/>
    <property type="match status" value="1"/>
</dbReference>
<organism evidence="3 4">
    <name type="scientific">Caenorhabditis nigoni</name>
    <dbReference type="NCBI Taxonomy" id="1611254"/>
    <lineage>
        <taxon>Eukaryota</taxon>
        <taxon>Metazoa</taxon>
        <taxon>Ecdysozoa</taxon>
        <taxon>Nematoda</taxon>
        <taxon>Chromadorea</taxon>
        <taxon>Rhabditida</taxon>
        <taxon>Rhabditina</taxon>
        <taxon>Rhabditomorpha</taxon>
        <taxon>Rhabditoidea</taxon>
        <taxon>Rhabditidae</taxon>
        <taxon>Peloderinae</taxon>
        <taxon>Caenorhabditis</taxon>
    </lineage>
</organism>
<dbReference type="GO" id="GO:0009968">
    <property type="term" value="P:negative regulation of signal transduction"/>
    <property type="evidence" value="ECO:0007669"/>
    <property type="project" value="UniProtKB-KW"/>
</dbReference>
<dbReference type="FunFam" id="1.10.167.10:FF:000001">
    <property type="entry name" value="Putative regulator of g-protein signaling 12"/>
    <property type="match status" value="1"/>
</dbReference>
<dbReference type="PANTHER" id="PTHR45746">
    <property type="entry name" value="LP21163P"/>
    <property type="match status" value="1"/>
</dbReference>
<dbReference type="InterPro" id="IPR036305">
    <property type="entry name" value="RGS_sf"/>
</dbReference>
<feature type="domain" description="RGS" evidence="2">
    <location>
        <begin position="31"/>
        <end position="147"/>
    </location>
</feature>
<evidence type="ECO:0000259" key="2">
    <source>
        <dbReference type="PROSITE" id="PS50132"/>
    </source>
</evidence>
<dbReference type="InterPro" id="IPR016137">
    <property type="entry name" value="RGS"/>
</dbReference>
<evidence type="ECO:0000313" key="4">
    <source>
        <dbReference type="Proteomes" id="UP000230233"/>
    </source>
</evidence>
<reference evidence="4" key="1">
    <citation type="submission" date="2017-10" db="EMBL/GenBank/DDBJ databases">
        <title>Rapid genome shrinkage in a self-fertile nematode reveals novel sperm competition proteins.</title>
        <authorList>
            <person name="Yin D."/>
            <person name="Schwarz E.M."/>
            <person name="Thomas C.G."/>
            <person name="Felde R.L."/>
            <person name="Korf I.F."/>
            <person name="Cutter A.D."/>
            <person name="Schartner C.M."/>
            <person name="Ralston E.J."/>
            <person name="Meyer B.J."/>
            <person name="Haag E.S."/>
        </authorList>
    </citation>
    <scope>NUCLEOTIDE SEQUENCE [LARGE SCALE GENOMIC DNA]</scope>
    <source>
        <strain evidence="4">JU1422</strain>
    </source>
</reference>
<dbReference type="Pfam" id="PF00615">
    <property type="entry name" value="RGS"/>
    <property type="match status" value="1"/>
</dbReference>
<comment type="caution">
    <text evidence="3">The sequence shown here is derived from an EMBL/GenBank/DDBJ whole genome shotgun (WGS) entry which is preliminary data.</text>
</comment>
<dbReference type="SMART" id="SM00315">
    <property type="entry name" value="RGS"/>
    <property type="match status" value="1"/>
</dbReference>
<dbReference type="PANTHER" id="PTHR45746:SF5">
    <property type="entry name" value="REGULATOR OF G-PROTEIN SIGNALING 7"/>
    <property type="match status" value="1"/>
</dbReference>
<dbReference type="OrthoDB" id="196547at2759"/>
<evidence type="ECO:0000313" key="3">
    <source>
        <dbReference type="EMBL" id="PIC30599.1"/>
    </source>
</evidence>
<keyword evidence="4" id="KW-1185">Reference proteome</keyword>
<dbReference type="EMBL" id="PDUG01000005">
    <property type="protein sequence ID" value="PIC30599.1"/>
    <property type="molecule type" value="Genomic_DNA"/>
</dbReference>
<name>A0A2G5TTG4_9PELO</name>
<dbReference type="AlphaFoldDB" id="A0A2G5TTG4"/>
<dbReference type="GO" id="GO:0043005">
    <property type="term" value="C:neuron projection"/>
    <property type="evidence" value="ECO:0007669"/>
    <property type="project" value="TreeGrafter"/>
</dbReference>
<dbReference type="Proteomes" id="UP000230233">
    <property type="component" value="Chromosome V"/>
</dbReference>
<evidence type="ECO:0000256" key="1">
    <source>
        <dbReference type="ARBA" id="ARBA00022700"/>
    </source>
</evidence>
<dbReference type="STRING" id="1611254.A0A2G5TTG4"/>